<organism evidence="2 3">
    <name type="scientific">Sandaracinus amylolyticus</name>
    <dbReference type="NCBI Taxonomy" id="927083"/>
    <lineage>
        <taxon>Bacteria</taxon>
        <taxon>Pseudomonadati</taxon>
        <taxon>Myxococcota</taxon>
        <taxon>Polyangia</taxon>
        <taxon>Polyangiales</taxon>
        <taxon>Sandaracinaceae</taxon>
        <taxon>Sandaracinus</taxon>
    </lineage>
</organism>
<evidence type="ECO:0000313" key="3">
    <source>
        <dbReference type="Proteomes" id="UP000034883"/>
    </source>
</evidence>
<name>A0A0F6YFH7_9BACT</name>
<dbReference type="STRING" id="927083.DB32_000844"/>
<gene>
    <name evidence="2" type="ORF">DB32_000844</name>
</gene>
<dbReference type="Proteomes" id="UP000034883">
    <property type="component" value="Chromosome"/>
</dbReference>
<accession>A0A0F6YFH7</accession>
<evidence type="ECO:0000313" key="2">
    <source>
        <dbReference type="EMBL" id="AKF03695.1"/>
    </source>
</evidence>
<feature type="region of interest" description="Disordered" evidence="1">
    <location>
        <begin position="1"/>
        <end position="29"/>
    </location>
</feature>
<reference evidence="2 3" key="1">
    <citation type="submission" date="2015-03" db="EMBL/GenBank/DDBJ databases">
        <title>Genome assembly of Sandaracinus amylolyticus DSM 53668.</title>
        <authorList>
            <person name="Sharma G."/>
            <person name="Subramanian S."/>
        </authorList>
    </citation>
    <scope>NUCLEOTIDE SEQUENCE [LARGE SCALE GENOMIC DNA]</scope>
    <source>
        <strain evidence="2 3">DSM 53668</strain>
    </source>
</reference>
<keyword evidence="3" id="KW-1185">Reference proteome</keyword>
<dbReference type="EMBL" id="CP011125">
    <property type="protein sequence ID" value="AKF03695.1"/>
    <property type="molecule type" value="Genomic_DNA"/>
</dbReference>
<evidence type="ECO:0000256" key="1">
    <source>
        <dbReference type="SAM" id="MobiDB-lite"/>
    </source>
</evidence>
<dbReference type="KEGG" id="samy:DB32_000844"/>
<proteinExistence type="predicted"/>
<sequence>MRECPGVGARGAALRARREKDREAASWGVGDDGGRFWNRTLGVGDPGGRF</sequence>
<dbReference type="AlphaFoldDB" id="A0A0F6YFH7"/>
<protein>
    <submittedName>
        <fullName evidence="2">Uncharacterized protein</fullName>
    </submittedName>
</protein>